<evidence type="ECO:0000313" key="3">
    <source>
        <dbReference type="Proteomes" id="UP001054889"/>
    </source>
</evidence>
<feature type="compositionally biased region" description="Low complexity" evidence="1">
    <location>
        <begin position="1"/>
        <end position="15"/>
    </location>
</feature>
<keyword evidence="3" id="KW-1185">Reference proteome</keyword>
<protein>
    <submittedName>
        <fullName evidence="2">Uncharacterized protein</fullName>
    </submittedName>
</protein>
<feature type="region of interest" description="Disordered" evidence="1">
    <location>
        <begin position="83"/>
        <end position="110"/>
    </location>
</feature>
<name>A0AAV5CV83_ELECO</name>
<organism evidence="2 3">
    <name type="scientific">Eleusine coracana subsp. coracana</name>
    <dbReference type="NCBI Taxonomy" id="191504"/>
    <lineage>
        <taxon>Eukaryota</taxon>
        <taxon>Viridiplantae</taxon>
        <taxon>Streptophyta</taxon>
        <taxon>Embryophyta</taxon>
        <taxon>Tracheophyta</taxon>
        <taxon>Spermatophyta</taxon>
        <taxon>Magnoliopsida</taxon>
        <taxon>Liliopsida</taxon>
        <taxon>Poales</taxon>
        <taxon>Poaceae</taxon>
        <taxon>PACMAD clade</taxon>
        <taxon>Chloridoideae</taxon>
        <taxon>Cynodonteae</taxon>
        <taxon>Eleusininae</taxon>
        <taxon>Eleusine</taxon>
    </lineage>
</organism>
<reference evidence="2" key="1">
    <citation type="journal article" date="2018" name="DNA Res.">
        <title>Multiple hybrid de novo genome assembly of finger millet, an orphan allotetraploid crop.</title>
        <authorList>
            <person name="Hatakeyama M."/>
            <person name="Aluri S."/>
            <person name="Balachadran M.T."/>
            <person name="Sivarajan S.R."/>
            <person name="Patrignani A."/>
            <person name="Gruter S."/>
            <person name="Poveda L."/>
            <person name="Shimizu-Inatsugi R."/>
            <person name="Baeten J."/>
            <person name="Francoijs K.J."/>
            <person name="Nataraja K.N."/>
            <person name="Reddy Y.A.N."/>
            <person name="Phadnis S."/>
            <person name="Ravikumar R.L."/>
            <person name="Schlapbach R."/>
            <person name="Sreeman S.M."/>
            <person name="Shimizu K.K."/>
        </authorList>
    </citation>
    <scope>NUCLEOTIDE SEQUENCE</scope>
</reference>
<dbReference type="AlphaFoldDB" id="A0AAV5CV83"/>
<reference evidence="2" key="2">
    <citation type="submission" date="2021-12" db="EMBL/GenBank/DDBJ databases">
        <title>Resequencing data analysis of finger millet.</title>
        <authorList>
            <person name="Hatakeyama M."/>
            <person name="Aluri S."/>
            <person name="Balachadran M.T."/>
            <person name="Sivarajan S.R."/>
            <person name="Poveda L."/>
            <person name="Shimizu-Inatsugi R."/>
            <person name="Schlapbach R."/>
            <person name="Sreeman S.M."/>
            <person name="Shimizu K.K."/>
        </authorList>
    </citation>
    <scope>NUCLEOTIDE SEQUENCE</scope>
</reference>
<dbReference type="Proteomes" id="UP001054889">
    <property type="component" value="Unassembled WGS sequence"/>
</dbReference>
<evidence type="ECO:0000256" key="1">
    <source>
        <dbReference type="SAM" id="MobiDB-lite"/>
    </source>
</evidence>
<feature type="region of interest" description="Disordered" evidence="1">
    <location>
        <begin position="1"/>
        <end position="56"/>
    </location>
</feature>
<gene>
    <name evidence="2" type="primary">ga19169</name>
    <name evidence="2" type="ORF">PR202_ga19169</name>
</gene>
<sequence length="110" mass="11072">MAGASAGPSAASPPALDVHRSETLDFSAEATSSSTSSTSRAAELKPGACEGGREEDLLDLDSPWVAAAEVEAILEETAAAAAAAALKISSEEEQDEDEIRDTRQPAAAGG</sequence>
<accession>A0AAV5CV83</accession>
<dbReference type="EMBL" id="BQKI01000009">
    <property type="protein sequence ID" value="GJN01867.1"/>
    <property type="molecule type" value="Genomic_DNA"/>
</dbReference>
<comment type="caution">
    <text evidence="2">The sequence shown here is derived from an EMBL/GenBank/DDBJ whole genome shotgun (WGS) entry which is preliminary data.</text>
</comment>
<proteinExistence type="predicted"/>
<feature type="compositionally biased region" description="Low complexity" evidence="1">
    <location>
        <begin position="27"/>
        <end position="41"/>
    </location>
</feature>
<evidence type="ECO:0000313" key="2">
    <source>
        <dbReference type="EMBL" id="GJN01867.1"/>
    </source>
</evidence>